<evidence type="ECO:0000313" key="4">
    <source>
        <dbReference type="Proteomes" id="UP001364224"/>
    </source>
</evidence>
<dbReference type="SUPFAM" id="SSF51182">
    <property type="entry name" value="RmlC-like cupins"/>
    <property type="match status" value="1"/>
</dbReference>
<evidence type="ECO:0000259" key="2">
    <source>
        <dbReference type="Pfam" id="PF07883"/>
    </source>
</evidence>
<evidence type="ECO:0000256" key="1">
    <source>
        <dbReference type="SAM" id="SignalP"/>
    </source>
</evidence>
<dbReference type="Gene3D" id="2.60.120.10">
    <property type="entry name" value="Jelly Rolls"/>
    <property type="match status" value="1"/>
</dbReference>
<feature type="chain" id="PRO_5045098152" evidence="1">
    <location>
        <begin position="34"/>
        <end position="163"/>
    </location>
</feature>
<accession>A0ABU8BER2</accession>
<proteinExistence type="predicted"/>
<dbReference type="Pfam" id="PF07883">
    <property type="entry name" value="Cupin_2"/>
    <property type="match status" value="1"/>
</dbReference>
<feature type="domain" description="Cupin type-2" evidence="2">
    <location>
        <begin position="83"/>
        <end position="150"/>
    </location>
</feature>
<dbReference type="EMBL" id="JAZHRV010000001">
    <property type="protein sequence ID" value="MEH2557029.1"/>
    <property type="molecule type" value="Genomic_DNA"/>
</dbReference>
<comment type="caution">
    <text evidence="3">The sequence shown here is derived from an EMBL/GenBank/DDBJ whole genome shotgun (WGS) entry which is preliminary data.</text>
</comment>
<feature type="signal peptide" evidence="1">
    <location>
        <begin position="1"/>
        <end position="33"/>
    </location>
</feature>
<name>A0ABU8BER2_9BRAD</name>
<dbReference type="InterPro" id="IPR014710">
    <property type="entry name" value="RmlC-like_jellyroll"/>
</dbReference>
<reference evidence="3 4" key="1">
    <citation type="submission" date="2024-02" db="EMBL/GenBank/DDBJ databases">
        <title>Adaptive strategies in a cosmopolitan and abundant soil bacterium.</title>
        <authorList>
            <person name="Carini P."/>
        </authorList>
    </citation>
    <scope>NUCLEOTIDE SEQUENCE [LARGE SCALE GENOMIC DNA]</scope>
    <source>
        <strain evidence="3 4">AZCC 1608</strain>
    </source>
</reference>
<dbReference type="Proteomes" id="UP001364224">
    <property type="component" value="Unassembled WGS sequence"/>
</dbReference>
<organism evidence="3 4">
    <name type="scientific">Bradyrhizobium algeriense</name>
    <dbReference type="NCBI Taxonomy" id="634784"/>
    <lineage>
        <taxon>Bacteria</taxon>
        <taxon>Pseudomonadati</taxon>
        <taxon>Pseudomonadota</taxon>
        <taxon>Alphaproteobacteria</taxon>
        <taxon>Hyphomicrobiales</taxon>
        <taxon>Nitrobacteraceae</taxon>
        <taxon>Bradyrhizobium</taxon>
    </lineage>
</organism>
<gene>
    <name evidence="3" type="ORF">V1286_004558</name>
</gene>
<keyword evidence="1" id="KW-0732">Signal</keyword>
<dbReference type="RefSeq" id="WP_334482725.1">
    <property type="nucleotide sequence ID" value="NZ_JAZHRV010000001.1"/>
</dbReference>
<dbReference type="InterPro" id="IPR011051">
    <property type="entry name" value="RmlC_Cupin_sf"/>
</dbReference>
<evidence type="ECO:0000313" key="3">
    <source>
        <dbReference type="EMBL" id="MEH2557029.1"/>
    </source>
</evidence>
<dbReference type="InterPro" id="IPR013096">
    <property type="entry name" value="Cupin_2"/>
</dbReference>
<keyword evidence="4" id="KW-1185">Reference proteome</keyword>
<protein>
    <submittedName>
        <fullName evidence="3">Quercetin dioxygenase-like cupin family protein</fullName>
    </submittedName>
</protein>
<sequence length="163" mass="17836">MSTSNVASRTIWQGLALAGMIAGSVATSSTAIAGECPVGKMQPNVRPMVDHKPVGVTDVTLGAINLEKQPANIRDRELRFRKLTIEPGGIVPWHSHDDRPALIYVQQGEIVEYASNCADPIVHKAGEIRPEVAGTSHWWKNLGKETVILYVGDVRRDPHDHNM</sequence>